<evidence type="ECO:0000313" key="7">
    <source>
        <dbReference type="EMBL" id="KGG80505.1"/>
    </source>
</evidence>
<dbReference type="STRING" id="1156417.Y919_05850"/>
<dbReference type="Proteomes" id="UP000029622">
    <property type="component" value="Unassembled WGS sequence"/>
</dbReference>
<feature type="transmembrane region" description="Helical" evidence="6">
    <location>
        <begin position="5"/>
        <end position="23"/>
    </location>
</feature>
<keyword evidence="6" id="KW-0443">Lipid metabolism</keyword>
<keyword evidence="6" id="KW-0046">Antibiotic resistance</keyword>
<dbReference type="EC" id="2.3.2.3" evidence="6"/>
<protein>
    <recommendedName>
        <fullName evidence="6">Phosphatidylglycerol lysyltransferase</fullName>
        <ecNumber evidence="6">2.3.2.3</ecNumber>
    </recommendedName>
    <alternativeName>
        <fullName evidence="6">Lysylphosphatidylglycerol synthase</fullName>
    </alternativeName>
</protein>
<name>A0A096BH47_9FIRM</name>
<proteinExistence type="inferred from homology"/>
<sequence>MKRQILNYIFVVVLIVITMSLILGENRITEIPLLLLKINKTYLLIGMLCMALYWIIDGSIIYYLTKMINSKSSLLKSIKFTMIGQYYNNITPFSSGGQPAQIYVMANESIPIGISTSILLVKFIIFQIVVTLFSVFMFIIKFGFIYRNLKMILPFFAIGIIIRLSGTIVLITLFFNQNITKKLIKIILCLLHRVKIIKNLEKVVLTFEKHLDEYMVGIDKIKENGKISLKISFLTLIQITVYFSITYFIYLSMGFNRASLLDIISIQSLLDVTVSYMPTPGRVGASEGGFYLFFKGFFSAGMLPYAIFLWRMITYYLNLVISGLVTLVDYLNRKRTKFST</sequence>
<feature type="transmembrane region" description="Helical" evidence="6">
    <location>
        <begin position="119"/>
        <end position="140"/>
    </location>
</feature>
<organism evidence="7 8">
    <name type="scientific">Caloranaerobacter azorensis H53214</name>
    <dbReference type="NCBI Taxonomy" id="1156417"/>
    <lineage>
        <taxon>Bacteria</taxon>
        <taxon>Bacillati</taxon>
        <taxon>Bacillota</taxon>
        <taxon>Tissierellia</taxon>
        <taxon>Tissierellales</taxon>
        <taxon>Thermohalobacteraceae</taxon>
        <taxon>Caloranaerobacter</taxon>
    </lineage>
</organism>
<keyword evidence="3 6" id="KW-0812">Transmembrane</keyword>
<feature type="transmembrane region" description="Helical" evidence="6">
    <location>
        <begin position="231"/>
        <end position="252"/>
    </location>
</feature>
<dbReference type="PANTHER" id="PTHR37693:SF1">
    <property type="entry name" value="INTEGRAL MEMBRANE PROTEIN"/>
    <property type="match status" value="1"/>
</dbReference>
<comment type="similarity">
    <text evidence="6">Belongs to the LPG synthase family.</text>
</comment>
<dbReference type="InterPro" id="IPR022791">
    <property type="entry name" value="L-PG_synthase/AglD"/>
</dbReference>
<comment type="caution">
    <text evidence="7">The sequence shown here is derived from an EMBL/GenBank/DDBJ whole genome shotgun (WGS) entry which is preliminary data.</text>
</comment>
<keyword evidence="6" id="KW-0808">Transferase</keyword>
<dbReference type="PANTHER" id="PTHR37693">
    <property type="entry name" value="PHOSPHATIDYLGLYCEROL LYSYLTRANSFERASE"/>
    <property type="match status" value="1"/>
</dbReference>
<dbReference type="GO" id="GO:0046677">
    <property type="term" value="P:response to antibiotic"/>
    <property type="evidence" value="ECO:0007669"/>
    <property type="project" value="UniProtKB-KW"/>
</dbReference>
<dbReference type="GO" id="GO:0006629">
    <property type="term" value="P:lipid metabolic process"/>
    <property type="evidence" value="ECO:0007669"/>
    <property type="project" value="UniProtKB-KW"/>
</dbReference>
<keyword evidence="5 6" id="KW-0472">Membrane</keyword>
<reference evidence="7 8" key="1">
    <citation type="submission" date="2013-12" db="EMBL/GenBank/DDBJ databases">
        <title>Draft genome sequence of Caloranaerobacter sp. H53214.</title>
        <authorList>
            <person name="Jiang L.J."/>
            <person name="Shao Z.Z."/>
            <person name="Long M.N."/>
        </authorList>
    </citation>
    <scope>NUCLEOTIDE SEQUENCE [LARGE SCALE GENOMIC DNA]</scope>
    <source>
        <strain evidence="7 8">H53214</strain>
    </source>
</reference>
<dbReference type="GO" id="GO:0050071">
    <property type="term" value="F:phosphatidylglycerol lysyltransferase activity"/>
    <property type="evidence" value="ECO:0007669"/>
    <property type="project" value="UniProtKB-EC"/>
</dbReference>
<accession>A0A096BH47</accession>
<dbReference type="NCBIfam" id="TIGR00374">
    <property type="entry name" value="flippase-like domain"/>
    <property type="match status" value="1"/>
</dbReference>
<gene>
    <name evidence="6" type="primary">mprF</name>
    <name evidence="7" type="ORF">Y919_05850</name>
</gene>
<dbReference type="AlphaFoldDB" id="A0A096BH47"/>
<evidence type="ECO:0000256" key="5">
    <source>
        <dbReference type="ARBA" id="ARBA00023136"/>
    </source>
</evidence>
<comment type="catalytic activity">
    <reaction evidence="6">
        <text>L-lysyl-tRNA(Lys) + a 1,2-diacyl-sn-glycero-3-phospho-(1'-sn-glycerol) = a 1,2-diacyl-sn-glycero-3-phospho-1'-(3'-O-L-lysyl)-sn-glycerol + tRNA(Lys)</text>
        <dbReference type="Rhea" id="RHEA:10668"/>
        <dbReference type="Rhea" id="RHEA-COMP:9696"/>
        <dbReference type="Rhea" id="RHEA-COMP:9697"/>
        <dbReference type="ChEBI" id="CHEBI:64716"/>
        <dbReference type="ChEBI" id="CHEBI:75792"/>
        <dbReference type="ChEBI" id="CHEBI:78442"/>
        <dbReference type="ChEBI" id="CHEBI:78529"/>
        <dbReference type="EC" id="2.3.2.3"/>
    </reaction>
</comment>
<dbReference type="GO" id="GO:0005886">
    <property type="term" value="C:plasma membrane"/>
    <property type="evidence" value="ECO:0007669"/>
    <property type="project" value="UniProtKB-SubCell"/>
</dbReference>
<keyword evidence="2" id="KW-1003">Cell membrane</keyword>
<evidence type="ECO:0000256" key="2">
    <source>
        <dbReference type="ARBA" id="ARBA00022475"/>
    </source>
</evidence>
<evidence type="ECO:0000256" key="4">
    <source>
        <dbReference type="ARBA" id="ARBA00022989"/>
    </source>
</evidence>
<evidence type="ECO:0000256" key="3">
    <source>
        <dbReference type="ARBA" id="ARBA00022692"/>
    </source>
</evidence>
<evidence type="ECO:0000256" key="1">
    <source>
        <dbReference type="ARBA" id="ARBA00004651"/>
    </source>
</evidence>
<dbReference type="RefSeq" id="WP_035163218.1">
    <property type="nucleotide sequence ID" value="NZ_AZTB01000023.1"/>
</dbReference>
<comment type="subcellular location">
    <subcellularLocation>
        <location evidence="1 6">Cell membrane</location>
        <topology evidence="1 6">Multi-pass membrane protein</topology>
    </subcellularLocation>
</comment>
<dbReference type="EMBL" id="AZTB01000023">
    <property type="protein sequence ID" value="KGG80505.1"/>
    <property type="molecule type" value="Genomic_DNA"/>
</dbReference>
<feature type="transmembrane region" description="Helical" evidence="6">
    <location>
        <begin position="43"/>
        <end position="64"/>
    </location>
</feature>
<keyword evidence="4 6" id="KW-1133">Transmembrane helix</keyword>
<feature type="transmembrane region" description="Helical" evidence="6">
    <location>
        <begin position="152"/>
        <end position="175"/>
    </location>
</feature>
<evidence type="ECO:0000313" key="8">
    <source>
        <dbReference type="Proteomes" id="UP000029622"/>
    </source>
</evidence>
<comment type="function">
    <text evidence="6">Catalyzes the transfer of a lysyl group from L-lysyl-tRNA(Lys) to membrane-bound phosphatidylglycerol (PG), which produces lysylphosphatidylglycerol (LPG), a major component of the bacterial membrane with a positive net charge. LPG synthesis contributes to bacterial virulence as it is involved in the resistance mechanism against cationic antimicrobial peptides (CAMP) produces by the host's immune system (defensins, cathelicidins) and by the competing microorganisms.</text>
</comment>
<feature type="transmembrane region" description="Helical" evidence="6">
    <location>
        <begin position="313"/>
        <end position="331"/>
    </location>
</feature>
<dbReference type="Pfam" id="PF03706">
    <property type="entry name" value="LPG_synthase_TM"/>
    <property type="match status" value="1"/>
</dbReference>
<evidence type="ECO:0000256" key="6">
    <source>
        <dbReference type="RuleBase" id="RU363042"/>
    </source>
</evidence>